<gene>
    <name evidence="3" type="ORF">P691DRAFT_720029</name>
</gene>
<sequence length="281" mass="31647">MDIHSDIPYTRESLRNPLREFDLYLPPGSIADPTTRPTICFVHGGAWRSEDKKEHSVLAENLVHHTGLAVVVPNYRLTPHEETRDNVLRHPSHTEDILNFLEFLLTWEGPPGCGRVFDPTQLFLMGHSCGAHMLSSILLDSSMVTASLTPSRSLLDAVKGVVMSEGIYDLDLLNLHFPDYLGWFIAPAFGTLESYSPFAVTSYALRRRTLSWLLIHSQGDTLVDFSQSEKMLNHLKSEYGTSADERICYNTALTQGHDDILVTDEFVKIVGHFIEKALDKH</sequence>
<dbReference type="EMBL" id="MU151063">
    <property type="protein sequence ID" value="KAF9453226.1"/>
    <property type="molecule type" value="Genomic_DNA"/>
</dbReference>
<dbReference type="Pfam" id="PF20434">
    <property type="entry name" value="BD-FAE"/>
    <property type="match status" value="1"/>
</dbReference>
<dbReference type="AlphaFoldDB" id="A0A9P5XQ60"/>
<name>A0A9P5XQ60_9AGAR</name>
<feature type="domain" description="BD-FAE-like" evidence="2">
    <location>
        <begin position="22"/>
        <end position="234"/>
    </location>
</feature>
<dbReference type="InterPro" id="IPR050300">
    <property type="entry name" value="GDXG_lipolytic_enzyme"/>
</dbReference>
<dbReference type="OrthoDB" id="6495301at2759"/>
<comment type="caution">
    <text evidence="3">The sequence shown here is derived from an EMBL/GenBank/DDBJ whole genome shotgun (WGS) entry which is preliminary data.</text>
</comment>
<dbReference type="InterPro" id="IPR049492">
    <property type="entry name" value="BD-FAE-like_dom"/>
</dbReference>
<protein>
    <submittedName>
        <fullName evidence="3">Alpha/beta-hydrolase</fullName>
    </submittedName>
</protein>
<accession>A0A9P5XQ60</accession>
<keyword evidence="4" id="KW-1185">Reference proteome</keyword>
<dbReference type="Proteomes" id="UP000807342">
    <property type="component" value="Unassembled WGS sequence"/>
</dbReference>
<evidence type="ECO:0000259" key="2">
    <source>
        <dbReference type="Pfam" id="PF20434"/>
    </source>
</evidence>
<evidence type="ECO:0000313" key="3">
    <source>
        <dbReference type="EMBL" id="KAF9453226.1"/>
    </source>
</evidence>
<dbReference type="GO" id="GO:0016787">
    <property type="term" value="F:hydrolase activity"/>
    <property type="evidence" value="ECO:0007669"/>
    <property type="project" value="UniProtKB-KW"/>
</dbReference>
<dbReference type="PANTHER" id="PTHR48081:SF33">
    <property type="entry name" value="KYNURENINE FORMAMIDASE"/>
    <property type="match status" value="1"/>
</dbReference>
<dbReference type="InterPro" id="IPR029058">
    <property type="entry name" value="AB_hydrolase_fold"/>
</dbReference>
<evidence type="ECO:0000256" key="1">
    <source>
        <dbReference type="ARBA" id="ARBA00022801"/>
    </source>
</evidence>
<dbReference type="SUPFAM" id="SSF53474">
    <property type="entry name" value="alpha/beta-Hydrolases"/>
    <property type="match status" value="1"/>
</dbReference>
<evidence type="ECO:0000313" key="4">
    <source>
        <dbReference type="Proteomes" id="UP000807342"/>
    </source>
</evidence>
<dbReference type="Gene3D" id="3.40.50.1820">
    <property type="entry name" value="alpha/beta hydrolase"/>
    <property type="match status" value="1"/>
</dbReference>
<proteinExistence type="predicted"/>
<dbReference type="PANTHER" id="PTHR48081">
    <property type="entry name" value="AB HYDROLASE SUPERFAMILY PROTEIN C4A8.06C"/>
    <property type="match status" value="1"/>
</dbReference>
<reference evidence="3" key="1">
    <citation type="submission" date="2020-11" db="EMBL/GenBank/DDBJ databases">
        <authorList>
            <consortium name="DOE Joint Genome Institute"/>
            <person name="Ahrendt S."/>
            <person name="Riley R."/>
            <person name="Andreopoulos W."/>
            <person name="Labutti K."/>
            <person name="Pangilinan J."/>
            <person name="Ruiz-Duenas F.J."/>
            <person name="Barrasa J.M."/>
            <person name="Sanchez-Garcia M."/>
            <person name="Camarero S."/>
            <person name="Miyauchi S."/>
            <person name="Serrano A."/>
            <person name="Linde D."/>
            <person name="Babiker R."/>
            <person name="Drula E."/>
            <person name="Ayuso-Fernandez I."/>
            <person name="Pacheco R."/>
            <person name="Padilla G."/>
            <person name="Ferreira P."/>
            <person name="Barriuso J."/>
            <person name="Kellner H."/>
            <person name="Castanera R."/>
            <person name="Alfaro M."/>
            <person name="Ramirez L."/>
            <person name="Pisabarro A.G."/>
            <person name="Kuo A."/>
            <person name="Tritt A."/>
            <person name="Lipzen A."/>
            <person name="He G."/>
            <person name="Yan M."/>
            <person name="Ng V."/>
            <person name="Cullen D."/>
            <person name="Martin F."/>
            <person name="Rosso M.-N."/>
            <person name="Henrissat B."/>
            <person name="Hibbett D."/>
            <person name="Martinez A.T."/>
            <person name="Grigoriev I.V."/>
        </authorList>
    </citation>
    <scope>NUCLEOTIDE SEQUENCE</scope>
    <source>
        <strain evidence="3">MF-IS2</strain>
    </source>
</reference>
<keyword evidence="1" id="KW-0378">Hydrolase</keyword>
<organism evidence="3 4">
    <name type="scientific">Macrolepiota fuliginosa MF-IS2</name>
    <dbReference type="NCBI Taxonomy" id="1400762"/>
    <lineage>
        <taxon>Eukaryota</taxon>
        <taxon>Fungi</taxon>
        <taxon>Dikarya</taxon>
        <taxon>Basidiomycota</taxon>
        <taxon>Agaricomycotina</taxon>
        <taxon>Agaricomycetes</taxon>
        <taxon>Agaricomycetidae</taxon>
        <taxon>Agaricales</taxon>
        <taxon>Agaricineae</taxon>
        <taxon>Agaricaceae</taxon>
        <taxon>Macrolepiota</taxon>
    </lineage>
</organism>